<dbReference type="AlphaFoldDB" id="A0A2P2PYX5"/>
<sequence length="30" mass="3561">MRTFCDKRYEGDIKLLSSLGSKLKWDLLFP</sequence>
<name>A0A2P2PYX5_RHIMU</name>
<evidence type="ECO:0000313" key="1">
    <source>
        <dbReference type="EMBL" id="MBX59932.1"/>
    </source>
</evidence>
<proteinExistence type="predicted"/>
<dbReference type="EMBL" id="GGEC01079448">
    <property type="protein sequence ID" value="MBX59932.1"/>
    <property type="molecule type" value="Transcribed_RNA"/>
</dbReference>
<protein>
    <submittedName>
        <fullName evidence="1">Uncharacterized protein</fullName>
    </submittedName>
</protein>
<accession>A0A2P2PYX5</accession>
<reference evidence="1" key="1">
    <citation type="submission" date="2018-02" db="EMBL/GenBank/DDBJ databases">
        <title>Rhizophora mucronata_Transcriptome.</title>
        <authorList>
            <person name="Meera S.P."/>
            <person name="Sreeshan A."/>
            <person name="Augustine A."/>
        </authorList>
    </citation>
    <scope>NUCLEOTIDE SEQUENCE</scope>
    <source>
        <tissue evidence="1">Leaf</tissue>
    </source>
</reference>
<organism evidence="1">
    <name type="scientific">Rhizophora mucronata</name>
    <name type="common">Asiatic mangrove</name>
    <dbReference type="NCBI Taxonomy" id="61149"/>
    <lineage>
        <taxon>Eukaryota</taxon>
        <taxon>Viridiplantae</taxon>
        <taxon>Streptophyta</taxon>
        <taxon>Embryophyta</taxon>
        <taxon>Tracheophyta</taxon>
        <taxon>Spermatophyta</taxon>
        <taxon>Magnoliopsida</taxon>
        <taxon>eudicotyledons</taxon>
        <taxon>Gunneridae</taxon>
        <taxon>Pentapetalae</taxon>
        <taxon>rosids</taxon>
        <taxon>fabids</taxon>
        <taxon>Malpighiales</taxon>
        <taxon>Rhizophoraceae</taxon>
        <taxon>Rhizophora</taxon>
    </lineage>
</organism>